<sequence>MEANYAGYPVYKGLQMPLEFMGIRGRFILIAAATFGAAFLGFIVGYVLFGLGIALLVLGVSAGGGLLTIYLKQRNGLHTKQKEKGIKHYHHLYEH</sequence>
<proteinExistence type="predicted"/>
<keyword evidence="1" id="KW-0812">Transmembrane</keyword>
<evidence type="ECO:0000256" key="1">
    <source>
        <dbReference type="SAM" id="Phobius"/>
    </source>
</evidence>
<keyword evidence="1" id="KW-0472">Membrane</keyword>
<dbReference type="AlphaFoldDB" id="A0A1M6R5J6"/>
<organism evidence="2 3">
    <name type="scientific">Xylanibacter ruminicola</name>
    <name type="common">Prevotella ruminicola</name>
    <dbReference type="NCBI Taxonomy" id="839"/>
    <lineage>
        <taxon>Bacteria</taxon>
        <taxon>Pseudomonadati</taxon>
        <taxon>Bacteroidota</taxon>
        <taxon>Bacteroidia</taxon>
        <taxon>Bacteroidales</taxon>
        <taxon>Prevotellaceae</taxon>
        <taxon>Xylanibacter</taxon>
    </lineage>
</organism>
<accession>A0A1M6R5J6</accession>
<dbReference type="EMBL" id="FRBD01000001">
    <property type="protein sequence ID" value="SHK27696.1"/>
    <property type="molecule type" value="Genomic_DNA"/>
</dbReference>
<gene>
    <name evidence="2" type="ORF">SAMN05216463_10192</name>
</gene>
<reference evidence="2 3" key="1">
    <citation type="submission" date="2016-11" db="EMBL/GenBank/DDBJ databases">
        <authorList>
            <person name="Jaros S."/>
            <person name="Januszkiewicz K."/>
            <person name="Wedrychowicz H."/>
        </authorList>
    </citation>
    <scope>NUCLEOTIDE SEQUENCE [LARGE SCALE GENOMIC DNA]</scope>
    <source>
        <strain evidence="2 3">KHT3</strain>
    </source>
</reference>
<dbReference type="Proteomes" id="UP000184130">
    <property type="component" value="Unassembled WGS sequence"/>
</dbReference>
<keyword evidence="1" id="KW-1133">Transmembrane helix</keyword>
<protein>
    <recommendedName>
        <fullName evidence="4">DUF4133 domain-containing protein</fullName>
    </recommendedName>
</protein>
<dbReference type="RefSeq" id="WP_073203629.1">
    <property type="nucleotide sequence ID" value="NZ_FRBD01000001.1"/>
</dbReference>
<feature type="transmembrane region" description="Helical" evidence="1">
    <location>
        <begin position="53"/>
        <end position="71"/>
    </location>
</feature>
<evidence type="ECO:0008006" key="4">
    <source>
        <dbReference type="Google" id="ProtNLM"/>
    </source>
</evidence>
<evidence type="ECO:0000313" key="2">
    <source>
        <dbReference type="EMBL" id="SHK27696.1"/>
    </source>
</evidence>
<evidence type="ECO:0000313" key="3">
    <source>
        <dbReference type="Proteomes" id="UP000184130"/>
    </source>
</evidence>
<name>A0A1M6R5J6_XYLRU</name>
<feature type="transmembrane region" description="Helical" evidence="1">
    <location>
        <begin position="27"/>
        <end position="47"/>
    </location>
</feature>